<feature type="signal peptide" evidence="1">
    <location>
        <begin position="1"/>
        <end position="21"/>
    </location>
</feature>
<keyword evidence="3" id="KW-1185">Reference proteome</keyword>
<evidence type="ECO:0000313" key="3">
    <source>
        <dbReference type="Proteomes" id="UP000291981"/>
    </source>
</evidence>
<feature type="chain" id="PRO_5020433966" description="DUF4890 domain-containing protein" evidence="1">
    <location>
        <begin position="22"/>
        <end position="119"/>
    </location>
</feature>
<dbReference type="AlphaFoldDB" id="A0A4Q8QCM8"/>
<evidence type="ECO:0000256" key="1">
    <source>
        <dbReference type="SAM" id="SignalP"/>
    </source>
</evidence>
<gene>
    <name evidence="2" type="ORF">EW142_10955</name>
</gene>
<dbReference type="Proteomes" id="UP000291981">
    <property type="component" value="Unassembled WGS sequence"/>
</dbReference>
<protein>
    <recommendedName>
        <fullName evidence="4">DUF4890 domain-containing protein</fullName>
    </recommendedName>
</protein>
<comment type="caution">
    <text evidence="2">The sequence shown here is derived from an EMBL/GenBank/DDBJ whole genome shotgun (WGS) entry which is preliminary data.</text>
</comment>
<reference evidence="2 3" key="1">
    <citation type="submission" date="2019-02" db="EMBL/GenBank/DDBJ databases">
        <title>Draft genome sequence of Muricauda sp. 176CP4-71.</title>
        <authorList>
            <person name="Park J.-S."/>
        </authorList>
    </citation>
    <scope>NUCLEOTIDE SEQUENCE [LARGE SCALE GENOMIC DNA]</scope>
    <source>
        <strain evidence="2 3">176CP4-71</strain>
    </source>
</reference>
<dbReference type="EMBL" id="SGIU01000002">
    <property type="protein sequence ID" value="TAI47197.1"/>
    <property type="molecule type" value="Genomic_DNA"/>
</dbReference>
<evidence type="ECO:0000313" key="2">
    <source>
        <dbReference type="EMBL" id="TAI47197.1"/>
    </source>
</evidence>
<organism evidence="2 3">
    <name type="scientific">Flagellimonas allohymeniacidonis</name>
    <dbReference type="NCBI Taxonomy" id="2517819"/>
    <lineage>
        <taxon>Bacteria</taxon>
        <taxon>Pseudomonadati</taxon>
        <taxon>Bacteroidota</taxon>
        <taxon>Flavobacteriia</taxon>
        <taxon>Flavobacteriales</taxon>
        <taxon>Flavobacteriaceae</taxon>
        <taxon>Flagellimonas</taxon>
    </lineage>
</organism>
<accession>A0A4Q8QCM8</accession>
<name>A0A4Q8QCM8_9FLAO</name>
<evidence type="ECO:0008006" key="4">
    <source>
        <dbReference type="Google" id="ProtNLM"/>
    </source>
</evidence>
<proteinExistence type="predicted"/>
<dbReference type="OrthoDB" id="5569165at2"/>
<sequence>MINLAKLGTTLIVLFMGQWAAAQQMDPKKMADNQTQMMTEALILSEEQEEQVAELNLKYSERQAILLNQKGSMFSKMGDMKKIAKEKNAELELVLTAEQMKKYKEEVQPKMRNQMRKRM</sequence>
<keyword evidence="1" id="KW-0732">Signal</keyword>
<dbReference type="RefSeq" id="WP_130613791.1">
    <property type="nucleotide sequence ID" value="NZ_SGIU01000002.1"/>
</dbReference>